<comment type="similarity">
    <text evidence="3">Belongs to the HAD-like hydrolase superfamily. PpaX family.</text>
</comment>
<sequence length="214" mass="24508">MSIRTILFDLDGTLIDTNALITASFEHTFRQYNLNFSNEEILKFNGPPLIDTFNKIDVTRADEMISTYREHNIREHDKFVTAFPHVYETLEELKRRNISLGIVSTKMRHTVQMGLDLTGISKFFSTVITYDDVTHAKPHPEPVQMAMQKLNANPEQTLMVGDNHHDIVSGQRANVQTVAVEWSLKDTNYLKSFHPDYFINDMNDILSIVGDSCA</sequence>
<dbReference type="Gene3D" id="1.10.150.240">
    <property type="entry name" value="Putative phosphatase, domain 2"/>
    <property type="match status" value="1"/>
</dbReference>
<dbReference type="InterPro" id="IPR023198">
    <property type="entry name" value="PGP-like_dom2"/>
</dbReference>
<proteinExistence type="inferred from homology"/>
<dbReference type="InterPro" id="IPR023733">
    <property type="entry name" value="Pyrophosphatase_Ppax"/>
</dbReference>
<dbReference type="PANTHER" id="PTHR43434:SF26">
    <property type="entry name" value="PYROPHOSPHATASE PPAX"/>
    <property type="match status" value="1"/>
</dbReference>
<dbReference type="SFLD" id="SFLDG01129">
    <property type="entry name" value="C1.5:_HAD__Beta-PGM__Phosphata"/>
    <property type="match status" value="1"/>
</dbReference>
<dbReference type="InterPro" id="IPR036412">
    <property type="entry name" value="HAD-like_sf"/>
</dbReference>
<dbReference type="SFLD" id="SFLDG01135">
    <property type="entry name" value="C1.5.6:_HAD__Beta-PGM__Phospha"/>
    <property type="match status" value="1"/>
</dbReference>
<dbReference type="InterPro" id="IPR050155">
    <property type="entry name" value="HAD-like_hydrolase_sf"/>
</dbReference>
<keyword evidence="1 3" id="KW-0378">Hydrolase</keyword>
<accession>A0ABQ5TNI8</accession>
<evidence type="ECO:0000256" key="2">
    <source>
        <dbReference type="ARBA" id="ARBA00022842"/>
    </source>
</evidence>
<dbReference type="EMBL" id="BSKO01000001">
    <property type="protein sequence ID" value="GLO67144.1"/>
    <property type="molecule type" value="Genomic_DNA"/>
</dbReference>
<dbReference type="SFLD" id="SFLDS00003">
    <property type="entry name" value="Haloacid_Dehalogenase"/>
    <property type="match status" value="1"/>
</dbReference>
<evidence type="ECO:0000313" key="4">
    <source>
        <dbReference type="EMBL" id="GLO67144.1"/>
    </source>
</evidence>
<dbReference type="Proteomes" id="UP001275436">
    <property type="component" value="Unassembled WGS sequence"/>
</dbReference>
<dbReference type="Pfam" id="PF13419">
    <property type="entry name" value="HAD_2"/>
    <property type="match status" value="1"/>
</dbReference>
<dbReference type="PANTHER" id="PTHR43434">
    <property type="entry name" value="PHOSPHOGLYCOLATE PHOSPHATASE"/>
    <property type="match status" value="1"/>
</dbReference>
<feature type="active site" description="Nucleophile" evidence="3">
    <location>
        <position position="9"/>
    </location>
</feature>
<dbReference type="InterPro" id="IPR023214">
    <property type="entry name" value="HAD_sf"/>
</dbReference>
<dbReference type="PRINTS" id="PR00413">
    <property type="entry name" value="HADHALOGNASE"/>
</dbReference>
<dbReference type="NCBIfam" id="TIGR01509">
    <property type="entry name" value="HAD-SF-IA-v3"/>
    <property type="match status" value="1"/>
</dbReference>
<keyword evidence="5" id="KW-1185">Reference proteome</keyword>
<dbReference type="RefSeq" id="WP_017797668.1">
    <property type="nucleotide sequence ID" value="NZ_BSKO01000001.1"/>
</dbReference>
<protein>
    <recommendedName>
        <fullName evidence="3">Pyrophosphatase PpaX</fullName>
        <ecNumber evidence="3">3.6.1.1</ecNumber>
    </recommendedName>
</protein>
<name>A0ABQ5TNI8_9BACI</name>
<dbReference type="NCBIfam" id="NF009804">
    <property type="entry name" value="PRK13288.1"/>
    <property type="match status" value="1"/>
</dbReference>
<comment type="catalytic activity">
    <reaction evidence="3">
        <text>diphosphate + H2O = 2 phosphate + H(+)</text>
        <dbReference type="Rhea" id="RHEA:24576"/>
        <dbReference type="ChEBI" id="CHEBI:15377"/>
        <dbReference type="ChEBI" id="CHEBI:15378"/>
        <dbReference type="ChEBI" id="CHEBI:33019"/>
        <dbReference type="ChEBI" id="CHEBI:43474"/>
        <dbReference type="EC" id="3.6.1.1"/>
    </reaction>
</comment>
<dbReference type="HAMAP" id="MF_01250">
    <property type="entry name" value="Pyrophosphat_PpaX"/>
    <property type="match status" value="1"/>
</dbReference>
<dbReference type="CDD" id="cd02616">
    <property type="entry name" value="HAD_PPase"/>
    <property type="match status" value="1"/>
</dbReference>
<evidence type="ECO:0000256" key="1">
    <source>
        <dbReference type="ARBA" id="ARBA00022801"/>
    </source>
</evidence>
<keyword evidence="2 3" id="KW-0460">Magnesium</keyword>
<comment type="cofactor">
    <cofactor evidence="3">
        <name>Mg(2+)</name>
        <dbReference type="ChEBI" id="CHEBI:18420"/>
    </cofactor>
</comment>
<comment type="function">
    <text evidence="3">Hydrolyzes pyrophosphate formed during P-Ser-HPr dephosphorylation by HPrK/P. Might play a role in controlling the intracellular pyrophosphate pool.</text>
</comment>
<evidence type="ECO:0000313" key="5">
    <source>
        <dbReference type="Proteomes" id="UP001275436"/>
    </source>
</evidence>
<dbReference type="Gene3D" id="3.40.50.1000">
    <property type="entry name" value="HAD superfamily/HAD-like"/>
    <property type="match status" value="1"/>
</dbReference>
<dbReference type="SUPFAM" id="SSF56784">
    <property type="entry name" value="HAD-like"/>
    <property type="match status" value="1"/>
</dbReference>
<reference evidence="4 5" key="1">
    <citation type="submission" date="2023-02" db="EMBL/GenBank/DDBJ databases">
        <title>Oceanobacillus kimchii IFOP_LL358 isolated form Alexandrium catenella lab strain.</title>
        <authorList>
            <person name="Gajardo G."/>
            <person name="Ueki S."/>
            <person name="Maruyama F."/>
        </authorList>
    </citation>
    <scope>NUCLEOTIDE SEQUENCE [LARGE SCALE GENOMIC DNA]</scope>
    <source>
        <strain evidence="4 5">IFOP_LL358</strain>
    </source>
</reference>
<gene>
    <name evidence="3 4" type="primary">ppaX</name>
    <name evidence="4" type="ORF">MACH08_29280</name>
</gene>
<dbReference type="NCBIfam" id="TIGR01549">
    <property type="entry name" value="HAD-SF-IA-v1"/>
    <property type="match status" value="1"/>
</dbReference>
<dbReference type="EC" id="3.6.1.1" evidence="3"/>
<comment type="caution">
    <text evidence="4">The sequence shown here is derived from an EMBL/GenBank/DDBJ whole genome shotgun (WGS) entry which is preliminary data.</text>
</comment>
<evidence type="ECO:0000256" key="3">
    <source>
        <dbReference type="HAMAP-Rule" id="MF_01250"/>
    </source>
</evidence>
<dbReference type="InterPro" id="IPR006439">
    <property type="entry name" value="HAD-SF_hydro_IA"/>
</dbReference>
<organism evidence="4 5">
    <name type="scientific">Oceanobacillus kimchii</name>
    <dbReference type="NCBI Taxonomy" id="746691"/>
    <lineage>
        <taxon>Bacteria</taxon>
        <taxon>Bacillati</taxon>
        <taxon>Bacillota</taxon>
        <taxon>Bacilli</taxon>
        <taxon>Bacillales</taxon>
        <taxon>Bacillaceae</taxon>
        <taxon>Oceanobacillus</taxon>
    </lineage>
</organism>
<dbReference type="InterPro" id="IPR041492">
    <property type="entry name" value="HAD_2"/>
</dbReference>